<evidence type="ECO:0000256" key="4">
    <source>
        <dbReference type="ARBA" id="ARBA00022679"/>
    </source>
</evidence>
<proteinExistence type="inferred from homology"/>
<comment type="subunit">
    <text evidence="9">Forms a complex with TRM82.</text>
</comment>
<keyword evidence="5 9" id="KW-0949">S-adenosyl-L-methionine</keyword>
<dbReference type="PANTHER" id="PTHR23417">
    <property type="entry name" value="3-DEOXY-D-MANNO-OCTULOSONIC-ACID TRANSFERASE/TRNA GUANINE-N 7 - -METHYLTRANSFERASE"/>
    <property type="match status" value="1"/>
</dbReference>
<comment type="subcellular location">
    <subcellularLocation>
        <location evidence="9">Nucleus</location>
    </subcellularLocation>
</comment>
<sequence length="350" mass="39629">MAGEASTAAKDAVQDGPKLPQKRYFRQRAHVNIFNDMPLEYPVRPSEEDWSKLYPAYFRPIEDADEAQQSGTADDAKRPMSPSGTTEQIPLAKRGPGASSIGELNPDQLAKVEFADIGCGYGGLLVALSPLYPSTLMVGMEIRSKVVDYLQRRVVALRGFQSDLLKRKEAGEPVEWVDIRSKLKQEIDDLSKPLDPNTEELHDNGETERLVPGHYENIAAMRINCQKYLPNFFTKGQLSKIFVLFADPHFKRRKHKARIISATMLAEYAYVMRTGGIFYMITDVKDLFDWNVKHLDAFPLFERIPEEELENDPAVPCVINSTEEGKKVARNKGNKYLACYRRIDDPADQN</sequence>
<feature type="binding site" evidence="9">
    <location>
        <begin position="322"/>
        <end position="324"/>
    </location>
    <ligand>
        <name>S-adenosyl-L-methionine</name>
        <dbReference type="ChEBI" id="CHEBI:59789"/>
    </ligand>
</feature>
<keyword evidence="2 9" id="KW-0820">tRNA-binding</keyword>
<dbReference type="Gene3D" id="3.40.50.150">
    <property type="entry name" value="Vaccinia Virus protein VP39"/>
    <property type="match status" value="1"/>
</dbReference>
<evidence type="ECO:0000313" key="11">
    <source>
        <dbReference type="EMBL" id="KAJ1720285.1"/>
    </source>
</evidence>
<comment type="function">
    <text evidence="9">Catalyzes the formation of N(7)-methylguanine at position 46 (m7G46) in tRNA.</text>
</comment>
<organism evidence="11 12">
    <name type="scientific">Coemansia erecta</name>
    <dbReference type="NCBI Taxonomy" id="147472"/>
    <lineage>
        <taxon>Eukaryota</taxon>
        <taxon>Fungi</taxon>
        <taxon>Fungi incertae sedis</taxon>
        <taxon>Zoopagomycota</taxon>
        <taxon>Kickxellomycotina</taxon>
        <taxon>Kickxellomycetes</taxon>
        <taxon>Kickxellales</taxon>
        <taxon>Kickxellaceae</taxon>
        <taxon>Coemansia</taxon>
    </lineage>
</organism>
<dbReference type="InterPro" id="IPR003358">
    <property type="entry name" value="tRNA_(Gua-N-7)_MeTrfase_Trmb"/>
</dbReference>
<evidence type="ECO:0000256" key="9">
    <source>
        <dbReference type="HAMAP-Rule" id="MF_03055"/>
    </source>
</evidence>
<keyword evidence="8 9" id="KW-0539">Nucleus</keyword>
<dbReference type="Proteomes" id="UP001149813">
    <property type="component" value="Unassembled WGS sequence"/>
</dbReference>
<accession>A0A9W7XYE6</accession>
<feature type="region of interest" description="Disordered" evidence="10">
    <location>
        <begin position="1"/>
        <end position="23"/>
    </location>
</feature>
<comment type="pathway">
    <text evidence="9">tRNA modification; N(7)-methylguanine-tRNA biosynthesis.</text>
</comment>
<evidence type="ECO:0000256" key="6">
    <source>
        <dbReference type="ARBA" id="ARBA00022694"/>
    </source>
</evidence>
<dbReference type="PANTHER" id="PTHR23417:SF16">
    <property type="entry name" value="TRNA (GUANINE-N(7)-)-METHYLTRANSFERASE"/>
    <property type="match status" value="1"/>
</dbReference>
<comment type="similarity">
    <text evidence="9">Belongs to the class I-like SAM-binding methyltransferase superfamily. TrmB family.</text>
</comment>
<feature type="active site" evidence="9">
    <location>
        <position position="247"/>
    </location>
</feature>
<dbReference type="GO" id="GO:0043527">
    <property type="term" value="C:tRNA methyltransferase complex"/>
    <property type="evidence" value="ECO:0007669"/>
    <property type="project" value="TreeGrafter"/>
</dbReference>
<feature type="binding site" evidence="9">
    <location>
        <begin position="224"/>
        <end position="225"/>
    </location>
    <ligand>
        <name>S-adenosyl-L-methionine</name>
        <dbReference type="ChEBI" id="CHEBI:59789"/>
    </ligand>
</feature>
<name>A0A9W7XYE6_9FUNG</name>
<dbReference type="OrthoDB" id="47276at2759"/>
<evidence type="ECO:0000256" key="5">
    <source>
        <dbReference type="ARBA" id="ARBA00022691"/>
    </source>
</evidence>
<evidence type="ECO:0000256" key="10">
    <source>
        <dbReference type="SAM" id="MobiDB-lite"/>
    </source>
</evidence>
<reference evidence="11" key="1">
    <citation type="submission" date="2022-07" db="EMBL/GenBank/DDBJ databases">
        <title>Phylogenomic reconstructions and comparative analyses of Kickxellomycotina fungi.</title>
        <authorList>
            <person name="Reynolds N.K."/>
            <person name="Stajich J.E."/>
            <person name="Barry K."/>
            <person name="Grigoriev I.V."/>
            <person name="Crous P."/>
            <person name="Smith M.E."/>
        </authorList>
    </citation>
    <scope>NUCLEOTIDE SEQUENCE</scope>
    <source>
        <strain evidence="11">NBRC 32514</strain>
    </source>
</reference>
<dbReference type="EC" id="2.1.1.33" evidence="9"/>
<keyword evidence="3 9" id="KW-0489">Methyltransferase</keyword>
<dbReference type="EMBL" id="JANBOJ010000275">
    <property type="protein sequence ID" value="KAJ1720285.1"/>
    <property type="molecule type" value="Genomic_DNA"/>
</dbReference>
<evidence type="ECO:0000256" key="3">
    <source>
        <dbReference type="ARBA" id="ARBA00022603"/>
    </source>
</evidence>
<keyword evidence="7 9" id="KW-0694">RNA-binding</keyword>
<feature type="binding site" evidence="9">
    <location>
        <position position="244"/>
    </location>
    <ligand>
        <name>S-adenosyl-L-methionine</name>
        <dbReference type="ChEBI" id="CHEBI:59789"/>
    </ligand>
</feature>
<keyword evidence="12" id="KW-1185">Reference proteome</keyword>
<protein>
    <recommendedName>
        <fullName evidence="9">tRNA (guanine-N(7)-)-methyltransferase</fullName>
        <ecNumber evidence="9">2.1.1.33</ecNumber>
    </recommendedName>
    <alternativeName>
        <fullName evidence="9">Transfer RNA methyltransferase 8</fullName>
    </alternativeName>
    <alternativeName>
        <fullName evidence="9">tRNA (guanine(46)-N(7))-methyltransferase</fullName>
    </alternativeName>
    <alternativeName>
        <fullName evidence="9">tRNA(m7G46)-methyltransferase</fullName>
    </alternativeName>
</protein>
<evidence type="ECO:0000256" key="7">
    <source>
        <dbReference type="ARBA" id="ARBA00022884"/>
    </source>
</evidence>
<comment type="catalytic activity">
    <reaction evidence="1 9">
        <text>guanosine(46) in tRNA + S-adenosyl-L-methionine = N(7)-methylguanosine(46) in tRNA + S-adenosyl-L-homocysteine</text>
        <dbReference type="Rhea" id="RHEA:42708"/>
        <dbReference type="Rhea" id="RHEA-COMP:10188"/>
        <dbReference type="Rhea" id="RHEA-COMP:10189"/>
        <dbReference type="ChEBI" id="CHEBI:57856"/>
        <dbReference type="ChEBI" id="CHEBI:59789"/>
        <dbReference type="ChEBI" id="CHEBI:74269"/>
        <dbReference type="ChEBI" id="CHEBI:74480"/>
        <dbReference type="EC" id="2.1.1.33"/>
    </reaction>
</comment>
<dbReference type="PROSITE" id="PS51625">
    <property type="entry name" value="SAM_MT_TRMB"/>
    <property type="match status" value="1"/>
</dbReference>
<gene>
    <name evidence="11" type="primary">TRM8_2</name>
    <name evidence="9" type="synonym">TRM8</name>
    <name evidence="11" type="ORF">LPJ53_005064</name>
</gene>
<dbReference type="HAMAP" id="MF_03055">
    <property type="entry name" value="tRNA_methyltr_TrmB_euk"/>
    <property type="match status" value="1"/>
</dbReference>
<dbReference type="GO" id="GO:0008176">
    <property type="term" value="F:tRNA (guanine(46)-N7)-methyltransferase activity"/>
    <property type="evidence" value="ECO:0007669"/>
    <property type="project" value="UniProtKB-UniRule"/>
</dbReference>
<dbReference type="GO" id="GO:0005634">
    <property type="term" value="C:nucleus"/>
    <property type="evidence" value="ECO:0007669"/>
    <property type="project" value="UniProtKB-SubCell"/>
</dbReference>
<keyword evidence="6 9" id="KW-0819">tRNA processing</keyword>
<keyword evidence="4 9" id="KW-0808">Transferase</keyword>
<dbReference type="AlphaFoldDB" id="A0A9W7XYE6"/>
<comment type="caution">
    <text evidence="11">The sequence shown here is derived from an EMBL/GenBank/DDBJ whole genome shotgun (WGS) entry which is preliminary data.</text>
</comment>
<feature type="binding site" evidence="9">
    <location>
        <position position="118"/>
    </location>
    <ligand>
        <name>S-adenosyl-L-methionine</name>
        <dbReference type="ChEBI" id="CHEBI:59789"/>
    </ligand>
</feature>
<feature type="binding site" evidence="9">
    <location>
        <begin position="141"/>
        <end position="142"/>
    </location>
    <ligand>
        <name>S-adenosyl-L-methionine</name>
        <dbReference type="ChEBI" id="CHEBI:59789"/>
    </ligand>
</feature>
<dbReference type="SUPFAM" id="SSF53335">
    <property type="entry name" value="S-adenosyl-L-methionine-dependent methyltransferases"/>
    <property type="match status" value="1"/>
</dbReference>
<feature type="region of interest" description="Disordered" evidence="10">
    <location>
        <begin position="65"/>
        <end position="102"/>
    </location>
</feature>
<evidence type="ECO:0000256" key="1">
    <source>
        <dbReference type="ARBA" id="ARBA00000142"/>
    </source>
</evidence>
<dbReference type="GO" id="GO:0000049">
    <property type="term" value="F:tRNA binding"/>
    <property type="evidence" value="ECO:0007669"/>
    <property type="project" value="UniProtKB-UniRule"/>
</dbReference>
<dbReference type="Pfam" id="PF02390">
    <property type="entry name" value="Methyltransf_4"/>
    <property type="match status" value="2"/>
</dbReference>
<evidence type="ECO:0000256" key="2">
    <source>
        <dbReference type="ARBA" id="ARBA00022555"/>
    </source>
</evidence>
<dbReference type="InterPro" id="IPR029063">
    <property type="entry name" value="SAM-dependent_MTases_sf"/>
</dbReference>
<evidence type="ECO:0000313" key="12">
    <source>
        <dbReference type="Proteomes" id="UP001149813"/>
    </source>
</evidence>
<dbReference type="InterPro" id="IPR025763">
    <property type="entry name" value="Trm8_euk"/>
</dbReference>
<evidence type="ECO:0000256" key="8">
    <source>
        <dbReference type="ARBA" id="ARBA00023242"/>
    </source>
</evidence>